<keyword evidence="3" id="KW-0479">Metal-binding</keyword>
<dbReference type="GO" id="GO:0097039">
    <property type="term" value="P:protein linear polyubiquitination"/>
    <property type="evidence" value="ECO:0007669"/>
    <property type="project" value="TreeGrafter"/>
</dbReference>
<dbReference type="PhylomeDB" id="A0A0D2UL29"/>
<dbReference type="STRING" id="595528.A0A0D2UL29"/>
<dbReference type="PANTHER" id="PTHR22770:SF13">
    <property type="entry name" value="RING-TYPE DOMAIN-CONTAINING PROTEIN"/>
    <property type="match status" value="1"/>
</dbReference>
<sequence length="400" mass="44973">MATAIVNFETMAAANVNVTAVDTDPAIAPAAVDATPTPATPTVPAEPAAPEEPTMTCQICYSDHPAPNFRLQTFSRAATRSALTQLKSEWGLVALATDCPWCGCENSIDFITSRLEGEDMAMFLRAAVRHHRFLIRGVPQDHPKAALPQWMRQLLDKHAELEYITEEPIEYMQCAHCREDFAIVEDEVEMDQLEDKLDLHRVMWINRRQQRDPCATCPHCYLDTCRDCGMRYDNHRGRSCQDYLKWAIEIGGDWDTFGAKNVEFYLTPEQLAPQVQHAPPHPAGPEVEAAEVVASIALPRDLHDEVLSLARDRLANMELIAQEARPCPFCGQHIFKNEGCNHMTCKWCKCQFCWICDWEGFAGAVDDDGEVIPEKRVVTFIDGDCCERHGVTRTLPVLMA</sequence>
<name>A0A0D2UL29_CAPO3</name>
<accession>A0A0D2UL29</accession>
<dbReference type="AlphaFoldDB" id="A0A0D2UL29"/>
<evidence type="ECO:0000256" key="7">
    <source>
        <dbReference type="ARBA" id="ARBA00022833"/>
    </source>
</evidence>
<gene>
    <name evidence="10" type="ORF">CAOG_006213</name>
</gene>
<dbReference type="InterPro" id="IPR044066">
    <property type="entry name" value="TRIAD_supradom"/>
</dbReference>
<evidence type="ECO:0000256" key="2">
    <source>
        <dbReference type="ARBA" id="ARBA00022679"/>
    </source>
</evidence>
<keyword evidence="7" id="KW-0862">Zinc</keyword>
<evidence type="ECO:0000256" key="5">
    <source>
        <dbReference type="ARBA" id="ARBA00022771"/>
    </source>
</evidence>
<keyword evidence="6" id="KW-0833">Ubl conjugation pathway</keyword>
<evidence type="ECO:0000313" key="11">
    <source>
        <dbReference type="Proteomes" id="UP000008743"/>
    </source>
</evidence>
<evidence type="ECO:0000256" key="8">
    <source>
        <dbReference type="SAM" id="MobiDB-lite"/>
    </source>
</evidence>
<feature type="region of interest" description="Disordered" evidence="8">
    <location>
        <begin position="31"/>
        <end position="50"/>
    </location>
</feature>
<comment type="pathway">
    <text evidence="1">Protein modification; protein ubiquitination.</text>
</comment>
<dbReference type="PROSITE" id="PS51873">
    <property type="entry name" value="TRIAD"/>
    <property type="match status" value="1"/>
</dbReference>
<dbReference type="GO" id="GO:0004842">
    <property type="term" value="F:ubiquitin-protein transferase activity"/>
    <property type="evidence" value="ECO:0007669"/>
    <property type="project" value="TreeGrafter"/>
</dbReference>
<dbReference type="Pfam" id="PF22191">
    <property type="entry name" value="IBR_1"/>
    <property type="match status" value="1"/>
</dbReference>
<proteinExistence type="predicted"/>
<dbReference type="InParanoid" id="A0A0D2UL29"/>
<keyword evidence="5" id="KW-0863">Zinc-finger</keyword>
<organism evidence="10 11">
    <name type="scientific">Capsaspora owczarzaki (strain ATCC 30864)</name>
    <dbReference type="NCBI Taxonomy" id="595528"/>
    <lineage>
        <taxon>Eukaryota</taxon>
        <taxon>Filasterea</taxon>
        <taxon>Capsaspora</taxon>
    </lineage>
</organism>
<dbReference type="GO" id="GO:0043130">
    <property type="term" value="F:ubiquitin binding"/>
    <property type="evidence" value="ECO:0007669"/>
    <property type="project" value="TreeGrafter"/>
</dbReference>
<dbReference type="GO" id="GO:0043161">
    <property type="term" value="P:proteasome-mediated ubiquitin-dependent protein catabolic process"/>
    <property type="evidence" value="ECO:0007669"/>
    <property type="project" value="TreeGrafter"/>
</dbReference>
<dbReference type="GO" id="GO:0000151">
    <property type="term" value="C:ubiquitin ligase complex"/>
    <property type="evidence" value="ECO:0007669"/>
    <property type="project" value="TreeGrafter"/>
</dbReference>
<feature type="domain" description="RING-type" evidence="9">
    <location>
        <begin position="53"/>
        <end position="378"/>
    </location>
</feature>
<dbReference type="SUPFAM" id="SSF57850">
    <property type="entry name" value="RING/U-box"/>
    <property type="match status" value="1"/>
</dbReference>
<dbReference type="PANTHER" id="PTHR22770">
    <property type="entry name" value="UBIQUITIN CONJUGATING ENZYME 7 INTERACTING PROTEIN-RELATED"/>
    <property type="match status" value="1"/>
</dbReference>
<dbReference type="Proteomes" id="UP000008743">
    <property type="component" value="Unassembled WGS sequence"/>
</dbReference>
<evidence type="ECO:0000313" key="10">
    <source>
        <dbReference type="EMBL" id="KJE95801.1"/>
    </source>
</evidence>
<keyword evidence="4" id="KW-0677">Repeat</keyword>
<evidence type="ECO:0000256" key="3">
    <source>
        <dbReference type="ARBA" id="ARBA00022723"/>
    </source>
</evidence>
<dbReference type="CDD" id="cd20336">
    <property type="entry name" value="Rcat_RBR"/>
    <property type="match status" value="1"/>
</dbReference>
<dbReference type="InterPro" id="IPR051628">
    <property type="entry name" value="LUBAC_E3_Ligases"/>
</dbReference>
<dbReference type="OrthoDB" id="1431934at2759"/>
<reference evidence="11" key="1">
    <citation type="submission" date="2011-02" db="EMBL/GenBank/DDBJ databases">
        <title>The Genome Sequence of Capsaspora owczarzaki ATCC 30864.</title>
        <authorList>
            <person name="Russ C."/>
            <person name="Cuomo C."/>
            <person name="Burger G."/>
            <person name="Gray M.W."/>
            <person name="Holland P.W.H."/>
            <person name="King N."/>
            <person name="Lang F.B.F."/>
            <person name="Roger A.J."/>
            <person name="Ruiz-Trillo I."/>
            <person name="Young S.K."/>
            <person name="Zeng Q."/>
            <person name="Gargeya S."/>
            <person name="Alvarado L."/>
            <person name="Berlin A."/>
            <person name="Chapman S.B."/>
            <person name="Chen Z."/>
            <person name="Freedman E."/>
            <person name="Gellesch M."/>
            <person name="Goldberg J."/>
            <person name="Griggs A."/>
            <person name="Gujja S."/>
            <person name="Heilman E."/>
            <person name="Heiman D."/>
            <person name="Howarth C."/>
            <person name="Mehta T."/>
            <person name="Neiman D."/>
            <person name="Pearson M."/>
            <person name="Roberts A."/>
            <person name="Saif S."/>
            <person name="Shea T."/>
            <person name="Shenoy N."/>
            <person name="Sisk P."/>
            <person name="Stolte C."/>
            <person name="Sykes S."/>
            <person name="White J."/>
            <person name="Yandava C."/>
            <person name="Haas B."/>
            <person name="Nusbaum C."/>
            <person name="Birren B."/>
        </authorList>
    </citation>
    <scope>NUCLEOTIDE SEQUENCE</scope>
    <source>
        <strain evidence="11">ATCC 30864</strain>
    </source>
</reference>
<evidence type="ECO:0000259" key="9">
    <source>
        <dbReference type="PROSITE" id="PS51873"/>
    </source>
</evidence>
<dbReference type="GO" id="GO:0008270">
    <property type="term" value="F:zinc ion binding"/>
    <property type="evidence" value="ECO:0007669"/>
    <property type="project" value="UniProtKB-KW"/>
</dbReference>
<protein>
    <recommendedName>
        <fullName evidence="9">RING-type domain-containing protein</fullName>
    </recommendedName>
</protein>
<dbReference type="EMBL" id="KE346370">
    <property type="protein sequence ID" value="KJE95801.1"/>
    <property type="molecule type" value="Genomic_DNA"/>
</dbReference>
<evidence type="ECO:0000256" key="4">
    <source>
        <dbReference type="ARBA" id="ARBA00022737"/>
    </source>
</evidence>
<evidence type="ECO:0000256" key="1">
    <source>
        <dbReference type="ARBA" id="ARBA00004906"/>
    </source>
</evidence>
<keyword evidence="11" id="KW-1185">Reference proteome</keyword>
<keyword evidence="2" id="KW-0808">Transferase</keyword>
<evidence type="ECO:0000256" key="6">
    <source>
        <dbReference type="ARBA" id="ARBA00022786"/>
    </source>
</evidence>
<dbReference type="Gene3D" id="1.20.120.1750">
    <property type="match status" value="1"/>
</dbReference>